<dbReference type="InterPro" id="IPR046497">
    <property type="entry name" value="DUF6590"/>
</dbReference>
<sequence>MIPENDMDRLHPSSRVNYMKKYTIEHNYPVNFVGHLHRADYMNLQEQLQQIQSQPESSSVFEYGGMPE</sequence>
<dbReference type="OrthoDB" id="3559580at2759"/>
<accession>F0XM06</accession>
<reference evidence="2 3" key="1">
    <citation type="journal article" date="2011" name="Proc. Natl. Acad. Sci. U.S.A.">
        <title>Genome and transcriptome analyses of the mountain pine beetle-fungal symbiont Grosmannia clavigera, a lodgepole pine pathogen.</title>
        <authorList>
            <person name="DiGuistini S."/>
            <person name="Wang Y."/>
            <person name="Liao N.Y."/>
            <person name="Taylor G."/>
            <person name="Tanguay P."/>
            <person name="Feau N."/>
            <person name="Henrissat B."/>
            <person name="Chan S.K."/>
            <person name="Hesse-Orce U."/>
            <person name="Alamouti S.M."/>
            <person name="Tsui C.K.M."/>
            <person name="Docking R.T."/>
            <person name="Levasseur A."/>
            <person name="Haridas S."/>
            <person name="Robertson G."/>
            <person name="Birol I."/>
            <person name="Holt R.A."/>
            <person name="Marra M.A."/>
            <person name="Hamelin R.C."/>
            <person name="Hirst M."/>
            <person name="Jones S.J.M."/>
            <person name="Bohlmann J."/>
            <person name="Breuil C."/>
        </authorList>
    </citation>
    <scope>NUCLEOTIDE SEQUENCE [LARGE SCALE GENOMIC DNA]</scope>
    <source>
        <strain evidence="3">kw1407 / UAMH 11150</strain>
    </source>
</reference>
<evidence type="ECO:0000259" key="1">
    <source>
        <dbReference type="Pfam" id="PF20233"/>
    </source>
</evidence>
<feature type="domain" description="DUF6590" evidence="1">
    <location>
        <begin position="2"/>
        <end position="44"/>
    </location>
</feature>
<evidence type="ECO:0000313" key="2">
    <source>
        <dbReference type="EMBL" id="EFX01280.1"/>
    </source>
</evidence>
<evidence type="ECO:0000313" key="3">
    <source>
        <dbReference type="Proteomes" id="UP000007796"/>
    </source>
</evidence>
<dbReference type="GeneID" id="25979632"/>
<protein>
    <recommendedName>
        <fullName evidence="1">DUF6590 domain-containing protein</fullName>
    </recommendedName>
</protein>
<organism evidence="3">
    <name type="scientific">Grosmannia clavigera (strain kw1407 / UAMH 11150)</name>
    <name type="common">Blue stain fungus</name>
    <name type="synonym">Graphiocladiella clavigera</name>
    <dbReference type="NCBI Taxonomy" id="655863"/>
    <lineage>
        <taxon>Eukaryota</taxon>
        <taxon>Fungi</taxon>
        <taxon>Dikarya</taxon>
        <taxon>Ascomycota</taxon>
        <taxon>Pezizomycotina</taxon>
        <taxon>Sordariomycetes</taxon>
        <taxon>Sordariomycetidae</taxon>
        <taxon>Ophiostomatales</taxon>
        <taxon>Ophiostomataceae</taxon>
        <taxon>Leptographium</taxon>
    </lineage>
</organism>
<dbReference type="EMBL" id="GL629794">
    <property type="protein sequence ID" value="EFX01280.1"/>
    <property type="molecule type" value="Genomic_DNA"/>
</dbReference>
<name>F0XM06_GROCL</name>
<gene>
    <name evidence="2" type="ORF">CMQ_6222</name>
</gene>
<dbReference type="HOGENOM" id="CLU_2794187_0_0_1"/>
<dbReference type="RefSeq" id="XP_014170762.1">
    <property type="nucleotide sequence ID" value="XM_014315287.1"/>
</dbReference>
<dbReference type="AlphaFoldDB" id="F0XM06"/>
<proteinExistence type="predicted"/>
<keyword evidence="3" id="KW-1185">Reference proteome</keyword>
<dbReference type="InParanoid" id="F0XM06"/>
<dbReference type="Proteomes" id="UP000007796">
    <property type="component" value="Unassembled WGS sequence"/>
</dbReference>
<dbReference type="Pfam" id="PF20233">
    <property type="entry name" value="DUF6590"/>
    <property type="match status" value="1"/>
</dbReference>